<feature type="repeat" description="WD" evidence="3">
    <location>
        <begin position="195"/>
        <end position="229"/>
    </location>
</feature>
<dbReference type="SMART" id="SM00320">
    <property type="entry name" value="WD40"/>
    <property type="match status" value="5"/>
</dbReference>
<dbReference type="SUPFAM" id="SSF50978">
    <property type="entry name" value="WD40 repeat-like"/>
    <property type="match status" value="1"/>
</dbReference>
<dbReference type="PROSITE" id="PS00678">
    <property type="entry name" value="WD_REPEATS_1"/>
    <property type="match status" value="2"/>
</dbReference>
<evidence type="ECO:0000256" key="1">
    <source>
        <dbReference type="ARBA" id="ARBA00022574"/>
    </source>
</evidence>
<dbReference type="Pfam" id="PF00400">
    <property type="entry name" value="WD40"/>
    <property type="match status" value="3"/>
</dbReference>
<name>A0ABD2QDK5_9PLAT</name>
<sequence>MQTKTRKYSEQTVFRVYKGINTFDFSIQHNLLATGGMDRYIRLWNPYMNSKPIGILRGMNAPVQYLSISAEDTRLFAIGTDKILKVWDIIDQKLLSQVRPKGHKIRGELDTCFYSAVNKALVITTDQVNFLPVKVNPFIAEAQWWKKHSSSQYFGGSFIDPIARNKDSQKRLHPIKQTGPSLTIQIVPTHTEDVVTCLAFNPTLGYLLSGSYSSVIKVWDVLSGAKIHEFEEAHGDQPITRMTFDVSFSRLISAGRDGSVRMWNFNNGHCICQFVRSDPTVAQLEMSDVIYIDTTNNQFIVAVGWDRRINVFIDPYPVTSKSGVKAQQRNTEANDSVTTYSKIMPENAWPDDLVAGHQNDILSIASGPPRFIATGDYSGQVLVWNMISGHIFCRLNAFHTKPAQITKNNFFNSDSESDSDQSEEENVVTKLANSPDNSRESSS</sequence>
<evidence type="ECO:0000256" key="3">
    <source>
        <dbReference type="PROSITE-ProRule" id="PRU00221"/>
    </source>
</evidence>
<evidence type="ECO:0000313" key="6">
    <source>
        <dbReference type="Proteomes" id="UP001626550"/>
    </source>
</evidence>
<keyword evidence="6" id="KW-1185">Reference proteome</keyword>
<feature type="compositionally biased region" description="Acidic residues" evidence="4">
    <location>
        <begin position="415"/>
        <end position="426"/>
    </location>
</feature>
<dbReference type="AlphaFoldDB" id="A0ABD2QDK5"/>
<evidence type="ECO:0000256" key="4">
    <source>
        <dbReference type="SAM" id="MobiDB-lite"/>
    </source>
</evidence>
<feature type="repeat" description="WD" evidence="3">
    <location>
        <begin position="239"/>
        <end position="273"/>
    </location>
</feature>
<dbReference type="PRINTS" id="PR00320">
    <property type="entry name" value="GPROTEINBRPT"/>
</dbReference>
<feature type="repeat" description="WD" evidence="3">
    <location>
        <begin position="354"/>
        <end position="386"/>
    </location>
</feature>
<dbReference type="Proteomes" id="UP001626550">
    <property type="component" value="Unassembled WGS sequence"/>
</dbReference>
<dbReference type="InterPro" id="IPR051242">
    <property type="entry name" value="WD-EF-hand_domain"/>
</dbReference>
<dbReference type="InterPro" id="IPR019775">
    <property type="entry name" value="WD40_repeat_CS"/>
</dbReference>
<dbReference type="EMBL" id="JBJKFK010000357">
    <property type="protein sequence ID" value="KAL3317599.1"/>
    <property type="molecule type" value="Genomic_DNA"/>
</dbReference>
<feature type="repeat" description="WD" evidence="3">
    <location>
        <begin position="56"/>
        <end position="97"/>
    </location>
</feature>
<keyword evidence="2" id="KW-0677">Repeat</keyword>
<dbReference type="PROSITE" id="PS50082">
    <property type="entry name" value="WD_REPEATS_2"/>
    <property type="match status" value="5"/>
</dbReference>
<feature type="region of interest" description="Disordered" evidence="4">
    <location>
        <begin position="411"/>
        <end position="443"/>
    </location>
</feature>
<reference evidence="5 6" key="1">
    <citation type="submission" date="2024-11" db="EMBL/GenBank/DDBJ databases">
        <title>Adaptive evolution of stress response genes in parasites aligns with host niche diversity.</title>
        <authorList>
            <person name="Hahn C."/>
            <person name="Resl P."/>
        </authorList>
    </citation>
    <scope>NUCLEOTIDE SEQUENCE [LARGE SCALE GENOMIC DNA]</scope>
    <source>
        <strain evidence="5">EGGRZ-B1_66</strain>
        <tissue evidence="5">Body</tissue>
    </source>
</reference>
<evidence type="ECO:0000313" key="5">
    <source>
        <dbReference type="EMBL" id="KAL3317599.1"/>
    </source>
</evidence>
<proteinExistence type="predicted"/>
<comment type="caution">
    <text evidence="5">The sequence shown here is derived from an EMBL/GenBank/DDBJ whole genome shotgun (WGS) entry which is preliminary data.</text>
</comment>
<keyword evidence="1 3" id="KW-0853">WD repeat</keyword>
<dbReference type="InterPro" id="IPR015943">
    <property type="entry name" value="WD40/YVTN_repeat-like_dom_sf"/>
</dbReference>
<protein>
    <submittedName>
        <fullName evidence="5">WD40 repeat domain 95</fullName>
    </submittedName>
</protein>
<feature type="repeat" description="WD" evidence="3">
    <location>
        <begin position="20"/>
        <end position="45"/>
    </location>
</feature>
<dbReference type="InterPro" id="IPR036322">
    <property type="entry name" value="WD40_repeat_dom_sf"/>
</dbReference>
<evidence type="ECO:0000256" key="2">
    <source>
        <dbReference type="ARBA" id="ARBA00022737"/>
    </source>
</evidence>
<dbReference type="PANTHER" id="PTHR44324:SF4">
    <property type="entry name" value="WD40 REPEAT DOMAIN 95"/>
    <property type="match status" value="1"/>
</dbReference>
<dbReference type="InterPro" id="IPR001680">
    <property type="entry name" value="WD40_rpt"/>
</dbReference>
<accession>A0ABD2QDK5</accession>
<organism evidence="5 6">
    <name type="scientific">Cichlidogyrus casuarinus</name>
    <dbReference type="NCBI Taxonomy" id="1844966"/>
    <lineage>
        <taxon>Eukaryota</taxon>
        <taxon>Metazoa</taxon>
        <taxon>Spiralia</taxon>
        <taxon>Lophotrochozoa</taxon>
        <taxon>Platyhelminthes</taxon>
        <taxon>Monogenea</taxon>
        <taxon>Monopisthocotylea</taxon>
        <taxon>Dactylogyridea</taxon>
        <taxon>Ancyrocephalidae</taxon>
        <taxon>Cichlidogyrus</taxon>
    </lineage>
</organism>
<gene>
    <name evidence="5" type="primary">WDR95_1</name>
    <name evidence="5" type="ORF">Ciccas_003744</name>
</gene>
<dbReference type="PANTHER" id="PTHR44324">
    <property type="entry name" value="WD40 REPEAT DOMAIN 95"/>
    <property type="match status" value="1"/>
</dbReference>
<dbReference type="PROSITE" id="PS50294">
    <property type="entry name" value="WD_REPEATS_REGION"/>
    <property type="match status" value="1"/>
</dbReference>
<dbReference type="InterPro" id="IPR020472">
    <property type="entry name" value="WD40_PAC1"/>
</dbReference>
<dbReference type="Gene3D" id="2.130.10.10">
    <property type="entry name" value="YVTN repeat-like/Quinoprotein amine dehydrogenase"/>
    <property type="match status" value="2"/>
</dbReference>